<protein>
    <submittedName>
        <fullName evidence="3">Uncharacterized protein</fullName>
    </submittedName>
</protein>
<evidence type="ECO:0000256" key="1">
    <source>
        <dbReference type="SAM" id="Coils"/>
    </source>
</evidence>
<comment type="caution">
    <text evidence="3">The sequence shown here is derived from an EMBL/GenBank/DDBJ whole genome shotgun (WGS) entry which is preliminary data.</text>
</comment>
<dbReference type="RefSeq" id="XP_068356301.1">
    <property type="nucleotide sequence ID" value="XM_068493335.1"/>
</dbReference>
<dbReference type="GeneID" id="94828039"/>
<gene>
    <name evidence="3" type="ORF">TRFO_06841</name>
</gene>
<dbReference type="Proteomes" id="UP000179807">
    <property type="component" value="Unassembled WGS sequence"/>
</dbReference>
<dbReference type="VEuPathDB" id="TrichDB:TRFO_06841"/>
<reference evidence="3" key="1">
    <citation type="submission" date="2016-10" db="EMBL/GenBank/DDBJ databases">
        <authorList>
            <person name="Benchimol M."/>
            <person name="Almeida L.G."/>
            <person name="Vasconcelos A.T."/>
            <person name="Perreira-Neves A."/>
            <person name="Rosa I.A."/>
            <person name="Tasca T."/>
            <person name="Bogo M.R."/>
            <person name="de Souza W."/>
        </authorList>
    </citation>
    <scope>NUCLEOTIDE SEQUENCE [LARGE SCALE GENOMIC DNA]</scope>
    <source>
        <strain evidence="3">K</strain>
    </source>
</reference>
<dbReference type="EMBL" id="MLAK01000838">
    <property type="protein sequence ID" value="OHT03165.1"/>
    <property type="molecule type" value="Genomic_DNA"/>
</dbReference>
<accession>A0A1J4K0Z5</accession>
<feature type="compositionally biased region" description="Acidic residues" evidence="2">
    <location>
        <begin position="1"/>
        <end position="28"/>
    </location>
</feature>
<organism evidence="3 4">
    <name type="scientific">Tritrichomonas foetus</name>
    <dbReference type="NCBI Taxonomy" id="1144522"/>
    <lineage>
        <taxon>Eukaryota</taxon>
        <taxon>Metamonada</taxon>
        <taxon>Parabasalia</taxon>
        <taxon>Tritrichomonadida</taxon>
        <taxon>Tritrichomonadidae</taxon>
        <taxon>Tritrichomonas</taxon>
    </lineage>
</organism>
<dbReference type="AlphaFoldDB" id="A0A1J4K0Z5"/>
<evidence type="ECO:0000313" key="3">
    <source>
        <dbReference type="EMBL" id="OHT03165.1"/>
    </source>
</evidence>
<keyword evidence="4" id="KW-1185">Reference proteome</keyword>
<evidence type="ECO:0000313" key="4">
    <source>
        <dbReference type="Proteomes" id="UP000179807"/>
    </source>
</evidence>
<sequence length="115" mass="13313">MEEIQQDEQYEQQEQYDEVEQNEEEDESEPKKQLPPTPFTDRLADSGVIDLLADTLITMYSNLKTAPEIFNFFLTTIGAVEHPDVEKILTENQELRKNIANLKTQIAELEAKARK</sequence>
<keyword evidence="1" id="KW-0175">Coiled coil</keyword>
<name>A0A1J4K0Z5_9EUKA</name>
<feature type="coiled-coil region" evidence="1">
    <location>
        <begin position="85"/>
        <end position="112"/>
    </location>
</feature>
<feature type="region of interest" description="Disordered" evidence="2">
    <location>
        <begin position="1"/>
        <end position="40"/>
    </location>
</feature>
<proteinExistence type="predicted"/>
<evidence type="ECO:0000256" key="2">
    <source>
        <dbReference type="SAM" id="MobiDB-lite"/>
    </source>
</evidence>